<feature type="compositionally biased region" description="Polar residues" evidence="1">
    <location>
        <begin position="39"/>
        <end position="54"/>
    </location>
</feature>
<protein>
    <submittedName>
        <fullName evidence="2">Uncharacterized protein</fullName>
    </submittedName>
</protein>
<reference evidence="2 3" key="1">
    <citation type="submission" date="2017-12" db="EMBL/GenBank/DDBJ databases">
        <title>Integrating genomic resources of turbot (Scophthalmus maximus) in depth evaluation of genetic and physical mapping variation across individuals.</title>
        <authorList>
            <person name="Martinez P."/>
        </authorList>
    </citation>
    <scope>NUCLEOTIDE SEQUENCE [LARGE SCALE GENOMIC DNA]</scope>
</reference>
<evidence type="ECO:0000256" key="1">
    <source>
        <dbReference type="SAM" id="MobiDB-lite"/>
    </source>
</evidence>
<dbReference type="Proteomes" id="UP000246464">
    <property type="component" value="Chromosome 16"/>
</dbReference>
<gene>
    <name evidence="2" type="ORF">SMAX5B_003687</name>
</gene>
<dbReference type="AlphaFoldDB" id="A0A2U9CF99"/>
<evidence type="ECO:0000313" key="3">
    <source>
        <dbReference type="Proteomes" id="UP000246464"/>
    </source>
</evidence>
<organism evidence="2 3">
    <name type="scientific">Scophthalmus maximus</name>
    <name type="common">Turbot</name>
    <name type="synonym">Psetta maxima</name>
    <dbReference type="NCBI Taxonomy" id="52904"/>
    <lineage>
        <taxon>Eukaryota</taxon>
        <taxon>Metazoa</taxon>
        <taxon>Chordata</taxon>
        <taxon>Craniata</taxon>
        <taxon>Vertebrata</taxon>
        <taxon>Euteleostomi</taxon>
        <taxon>Actinopterygii</taxon>
        <taxon>Neopterygii</taxon>
        <taxon>Teleostei</taxon>
        <taxon>Neoteleostei</taxon>
        <taxon>Acanthomorphata</taxon>
        <taxon>Carangaria</taxon>
        <taxon>Pleuronectiformes</taxon>
        <taxon>Pleuronectoidei</taxon>
        <taxon>Scophthalmidae</taxon>
        <taxon>Scophthalmus</taxon>
    </lineage>
</organism>
<dbReference type="EMBL" id="CP026258">
    <property type="protein sequence ID" value="AWP15285.1"/>
    <property type="molecule type" value="Genomic_DNA"/>
</dbReference>
<keyword evidence="3" id="KW-1185">Reference proteome</keyword>
<sequence>MKESKFSFEVPSTSCRTVAEHRLMGRRHIQKLSSRTRDSTTWPEYQHFSPSYTGQAGEGEASAST</sequence>
<accession>A0A2U9CF99</accession>
<proteinExistence type="predicted"/>
<name>A0A2U9CF99_SCOMX</name>
<evidence type="ECO:0000313" key="2">
    <source>
        <dbReference type="EMBL" id="AWP15285.1"/>
    </source>
</evidence>
<feature type="region of interest" description="Disordered" evidence="1">
    <location>
        <begin position="30"/>
        <end position="65"/>
    </location>
</feature>